<evidence type="ECO:0000313" key="12">
    <source>
        <dbReference type="Proteomes" id="UP001143328"/>
    </source>
</evidence>
<dbReference type="Gene3D" id="3.30.565.10">
    <property type="entry name" value="Histidine kinase-like ATPase, C-terminal domain"/>
    <property type="match status" value="1"/>
</dbReference>
<keyword evidence="8" id="KW-1133">Transmembrane helix</keyword>
<dbReference type="GO" id="GO:0000155">
    <property type="term" value="F:phosphorelay sensor kinase activity"/>
    <property type="evidence" value="ECO:0007669"/>
    <property type="project" value="InterPro"/>
</dbReference>
<dbReference type="Pfam" id="PF00072">
    <property type="entry name" value="Response_reg"/>
    <property type="match status" value="1"/>
</dbReference>
<evidence type="ECO:0000256" key="6">
    <source>
        <dbReference type="ARBA" id="ARBA00023012"/>
    </source>
</evidence>
<reference evidence="11" key="2">
    <citation type="submission" date="2023-01" db="EMBL/GenBank/DDBJ databases">
        <authorList>
            <person name="Sun Q."/>
            <person name="Evtushenko L."/>
        </authorList>
    </citation>
    <scope>NUCLEOTIDE SEQUENCE</scope>
    <source>
        <strain evidence="11">VKM B-2935</strain>
    </source>
</reference>
<evidence type="ECO:0000256" key="3">
    <source>
        <dbReference type="ARBA" id="ARBA00022553"/>
    </source>
</evidence>
<feature type="domain" description="Response regulatory" evidence="10">
    <location>
        <begin position="427"/>
        <end position="537"/>
    </location>
</feature>
<evidence type="ECO:0000256" key="5">
    <source>
        <dbReference type="ARBA" id="ARBA00022777"/>
    </source>
</evidence>
<proteinExistence type="predicted"/>
<dbReference type="AlphaFoldDB" id="A0A9W6NGC2"/>
<dbReference type="EMBL" id="BSFN01000007">
    <property type="protein sequence ID" value="GLK89697.1"/>
    <property type="molecule type" value="Genomic_DNA"/>
</dbReference>
<gene>
    <name evidence="11" type="ORF">GCM10017655_27590</name>
</gene>
<feature type="transmembrane region" description="Helical" evidence="8">
    <location>
        <begin position="147"/>
        <end position="167"/>
    </location>
</feature>
<evidence type="ECO:0000259" key="9">
    <source>
        <dbReference type="PROSITE" id="PS50109"/>
    </source>
</evidence>
<dbReference type="PANTHER" id="PTHR43711">
    <property type="entry name" value="TWO-COMPONENT HISTIDINE KINASE"/>
    <property type="match status" value="1"/>
</dbReference>
<dbReference type="SUPFAM" id="SSF47384">
    <property type="entry name" value="Homodimeric domain of signal transducing histidine kinase"/>
    <property type="match status" value="1"/>
</dbReference>
<organism evidence="11 12">
    <name type="scientific">Pseudomonas turukhanskensis</name>
    <dbReference type="NCBI Taxonomy" id="1806536"/>
    <lineage>
        <taxon>Bacteria</taxon>
        <taxon>Pseudomonadati</taxon>
        <taxon>Pseudomonadota</taxon>
        <taxon>Gammaproteobacteria</taxon>
        <taxon>Pseudomonadales</taxon>
        <taxon>Pseudomonadaceae</taxon>
        <taxon>Pseudomonas</taxon>
    </lineage>
</organism>
<evidence type="ECO:0000259" key="10">
    <source>
        <dbReference type="PROSITE" id="PS50110"/>
    </source>
</evidence>
<feature type="domain" description="Histidine kinase" evidence="9">
    <location>
        <begin position="190"/>
        <end position="397"/>
    </location>
</feature>
<dbReference type="EC" id="2.7.13.3" evidence="2"/>
<dbReference type="SMART" id="SM00448">
    <property type="entry name" value="REC"/>
    <property type="match status" value="1"/>
</dbReference>
<dbReference type="Pfam" id="PF00512">
    <property type="entry name" value="HisKA"/>
    <property type="match status" value="1"/>
</dbReference>
<dbReference type="Pfam" id="PF02518">
    <property type="entry name" value="HATPase_c"/>
    <property type="match status" value="1"/>
</dbReference>
<dbReference type="InterPro" id="IPR003661">
    <property type="entry name" value="HisK_dim/P_dom"/>
</dbReference>
<dbReference type="RefSeq" id="WP_271195887.1">
    <property type="nucleotide sequence ID" value="NZ_BSFN01000007.1"/>
</dbReference>
<dbReference type="InterPro" id="IPR003594">
    <property type="entry name" value="HATPase_dom"/>
</dbReference>
<dbReference type="InterPro" id="IPR001789">
    <property type="entry name" value="Sig_transdc_resp-reg_receiver"/>
</dbReference>
<name>A0A9W6NGC2_9PSED</name>
<dbReference type="Gene3D" id="1.10.287.130">
    <property type="match status" value="1"/>
</dbReference>
<evidence type="ECO:0000313" key="11">
    <source>
        <dbReference type="EMBL" id="GLK89697.1"/>
    </source>
</evidence>
<feature type="transmembrane region" description="Helical" evidence="8">
    <location>
        <begin position="84"/>
        <end position="108"/>
    </location>
</feature>
<keyword evidence="12" id="KW-1185">Reference proteome</keyword>
<comment type="catalytic activity">
    <reaction evidence="1">
        <text>ATP + protein L-histidine = ADP + protein N-phospho-L-histidine.</text>
        <dbReference type="EC" id="2.7.13.3"/>
    </reaction>
</comment>
<comment type="caution">
    <text evidence="11">The sequence shown here is derived from an EMBL/GenBank/DDBJ whole genome shotgun (WGS) entry which is preliminary data.</text>
</comment>
<dbReference type="Proteomes" id="UP001143328">
    <property type="component" value="Unassembled WGS sequence"/>
</dbReference>
<keyword evidence="6" id="KW-0902">Two-component regulatory system</keyword>
<dbReference type="InterPro" id="IPR050736">
    <property type="entry name" value="Sensor_HK_Regulatory"/>
</dbReference>
<dbReference type="InterPro" id="IPR011006">
    <property type="entry name" value="CheY-like_superfamily"/>
</dbReference>
<reference evidence="11" key="1">
    <citation type="journal article" date="2014" name="Int. J. Syst. Evol. Microbiol.">
        <title>Complete genome sequence of Corynebacterium casei LMG S-19264T (=DSM 44701T), isolated from a smear-ripened cheese.</title>
        <authorList>
            <consortium name="US DOE Joint Genome Institute (JGI-PGF)"/>
            <person name="Walter F."/>
            <person name="Albersmeier A."/>
            <person name="Kalinowski J."/>
            <person name="Ruckert C."/>
        </authorList>
    </citation>
    <scope>NUCLEOTIDE SEQUENCE</scope>
    <source>
        <strain evidence="11">VKM B-2935</strain>
    </source>
</reference>
<evidence type="ECO:0000256" key="4">
    <source>
        <dbReference type="ARBA" id="ARBA00022679"/>
    </source>
</evidence>
<feature type="modified residue" description="4-aspartylphosphate" evidence="7">
    <location>
        <position position="471"/>
    </location>
</feature>
<dbReference type="SUPFAM" id="SSF55874">
    <property type="entry name" value="ATPase domain of HSP90 chaperone/DNA topoisomerase II/histidine kinase"/>
    <property type="match status" value="1"/>
</dbReference>
<keyword evidence="8" id="KW-0812">Transmembrane</keyword>
<evidence type="ECO:0000256" key="2">
    <source>
        <dbReference type="ARBA" id="ARBA00012438"/>
    </source>
</evidence>
<dbReference type="CDD" id="cd00082">
    <property type="entry name" value="HisKA"/>
    <property type="match status" value="1"/>
</dbReference>
<dbReference type="Gene3D" id="3.40.50.2300">
    <property type="match status" value="1"/>
</dbReference>
<dbReference type="PROSITE" id="PS50109">
    <property type="entry name" value="HIS_KIN"/>
    <property type="match status" value="1"/>
</dbReference>
<feature type="transmembrane region" description="Helical" evidence="8">
    <location>
        <begin position="16"/>
        <end position="32"/>
    </location>
</feature>
<dbReference type="SMART" id="SM00387">
    <property type="entry name" value="HATPase_c"/>
    <property type="match status" value="1"/>
</dbReference>
<evidence type="ECO:0000256" key="7">
    <source>
        <dbReference type="PROSITE-ProRule" id="PRU00169"/>
    </source>
</evidence>
<feature type="transmembrane region" description="Helical" evidence="8">
    <location>
        <begin position="44"/>
        <end position="63"/>
    </location>
</feature>
<dbReference type="InterPro" id="IPR005467">
    <property type="entry name" value="His_kinase_dom"/>
</dbReference>
<dbReference type="PRINTS" id="PR00344">
    <property type="entry name" value="BCTRLSENSOR"/>
</dbReference>
<dbReference type="PANTHER" id="PTHR43711:SF1">
    <property type="entry name" value="HISTIDINE KINASE 1"/>
    <property type="match status" value="1"/>
</dbReference>
<dbReference type="CDD" id="cd00156">
    <property type="entry name" value="REC"/>
    <property type="match status" value="1"/>
</dbReference>
<dbReference type="PROSITE" id="PS50110">
    <property type="entry name" value="RESPONSE_REGULATORY"/>
    <property type="match status" value="1"/>
</dbReference>
<dbReference type="InterPro" id="IPR036097">
    <property type="entry name" value="HisK_dim/P_sf"/>
</dbReference>
<evidence type="ECO:0000256" key="8">
    <source>
        <dbReference type="SAM" id="Phobius"/>
    </source>
</evidence>
<sequence>MSASVSRSHDTEHAQAVVRLIITPIAISYMLWVYHESIIDREVAWLISCLGFLFCMGSVLLWLDIRRRPGNRPVRRILTLLSDFSCITFTMASGGAAMLPVYGILLWVTVGYGLRYGSRYLLVATVMGVGSLVITASTSSYWQSQPFLIMTLLITTVMVPGYMHALLKRSQLAAEAERAANLAKSRFLAQASHDLRQPIHSISLFTACLRDGNLYPEQQRLVDNIDKSLHSVSRLFRTILDMYSLDSGRVTPAFETVALHSLLQHLVQQNTEAARWAGVSIRVHCAPLYVRADAGLLTTMLQNLLSNALKYAPGRPLLIGVRRRGEGVTIELYDKGLGIAEGNLDSIFEEFFRVRQAKGKDVEGMGLGLAIVKRLGLLMDLTIRVRSQESRGTLVAIDGLVCRPAPVVPRQAAVQRAVLPPMLDGLRVCLIEDDHNVLLATATLLQKWGCEVETHASIPRSNNPFDLVITDFDLGTEASGADCISYVRQLSGRNIPAIIVTGHDVRRVQDAVNDESVPVLPKPVLPAELRSLLVAFKLERQVS</sequence>
<keyword evidence="8" id="KW-0472">Membrane</keyword>
<keyword evidence="4" id="KW-0808">Transferase</keyword>
<accession>A0A9W6NGC2</accession>
<keyword evidence="3 7" id="KW-0597">Phosphoprotein</keyword>
<dbReference type="InterPro" id="IPR036890">
    <property type="entry name" value="HATPase_C_sf"/>
</dbReference>
<feature type="transmembrane region" description="Helical" evidence="8">
    <location>
        <begin position="120"/>
        <end position="142"/>
    </location>
</feature>
<dbReference type="SUPFAM" id="SSF52172">
    <property type="entry name" value="CheY-like"/>
    <property type="match status" value="1"/>
</dbReference>
<evidence type="ECO:0000256" key="1">
    <source>
        <dbReference type="ARBA" id="ARBA00000085"/>
    </source>
</evidence>
<dbReference type="InterPro" id="IPR004358">
    <property type="entry name" value="Sig_transdc_His_kin-like_C"/>
</dbReference>
<keyword evidence="5" id="KW-0418">Kinase</keyword>
<dbReference type="SMART" id="SM00388">
    <property type="entry name" value="HisKA"/>
    <property type="match status" value="1"/>
</dbReference>
<protein>
    <recommendedName>
        <fullName evidence="2">histidine kinase</fullName>
        <ecNumber evidence="2">2.7.13.3</ecNumber>
    </recommendedName>
</protein>